<evidence type="ECO:0000313" key="2">
    <source>
        <dbReference type="EMBL" id="MBO0350869.1"/>
    </source>
</evidence>
<name>A0ABS3FUR4_9CYAN</name>
<sequence>MNNHNFDQSDTTDDEMLPEYDFTGGDRGKHSEAYRRGHTVTIHQTDRQDVVQYFTLEDGAIMLDPDVREYFPDAETVNRALRTLISLFPKNRQVI</sequence>
<organism evidence="2 3">
    <name type="scientific">Phormidium pseudopriestleyi FRX01</name>
    <dbReference type="NCBI Taxonomy" id="1759528"/>
    <lineage>
        <taxon>Bacteria</taxon>
        <taxon>Bacillati</taxon>
        <taxon>Cyanobacteriota</taxon>
        <taxon>Cyanophyceae</taxon>
        <taxon>Oscillatoriophycideae</taxon>
        <taxon>Oscillatoriales</taxon>
        <taxon>Oscillatoriaceae</taxon>
        <taxon>Phormidium</taxon>
    </lineage>
</organism>
<evidence type="ECO:0000313" key="3">
    <source>
        <dbReference type="Proteomes" id="UP000664844"/>
    </source>
</evidence>
<keyword evidence="3" id="KW-1185">Reference proteome</keyword>
<dbReference type="EMBL" id="JAFLQW010000464">
    <property type="protein sequence ID" value="MBO0350869.1"/>
    <property type="molecule type" value="Genomic_DNA"/>
</dbReference>
<evidence type="ECO:0000256" key="1">
    <source>
        <dbReference type="SAM" id="MobiDB-lite"/>
    </source>
</evidence>
<comment type="caution">
    <text evidence="2">The sequence shown here is derived from an EMBL/GenBank/DDBJ whole genome shotgun (WGS) entry which is preliminary data.</text>
</comment>
<dbReference type="Proteomes" id="UP000664844">
    <property type="component" value="Unassembled WGS sequence"/>
</dbReference>
<gene>
    <name evidence="2" type="ORF">J0895_17720</name>
</gene>
<reference evidence="2 3" key="1">
    <citation type="submission" date="2021-03" db="EMBL/GenBank/DDBJ databases">
        <title>Metabolic Capacity of the Antarctic Cyanobacterium Phormidium pseudopriestleyi that Sustains Oxygenic Photosynthesis in the Presence of Hydrogen Sulfide.</title>
        <authorList>
            <person name="Lumian J.E."/>
            <person name="Jungblut A.D."/>
            <person name="Dillon M.L."/>
            <person name="Hawes I."/>
            <person name="Doran P.T."/>
            <person name="Mackey T.J."/>
            <person name="Dick G.J."/>
            <person name="Grettenberger C.L."/>
            <person name="Sumner D.Y."/>
        </authorList>
    </citation>
    <scope>NUCLEOTIDE SEQUENCE [LARGE SCALE GENOMIC DNA]</scope>
    <source>
        <strain evidence="2 3">FRX01</strain>
    </source>
</reference>
<proteinExistence type="predicted"/>
<dbReference type="RefSeq" id="WP_207089337.1">
    <property type="nucleotide sequence ID" value="NZ_JAFLQW010000464.1"/>
</dbReference>
<accession>A0ABS3FUR4</accession>
<feature type="region of interest" description="Disordered" evidence="1">
    <location>
        <begin position="1"/>
        <end position="32"/>
    </location>
</feature>
<protein>
    <submittedName>
        <fullName evidence="2">Uncharacterized protein</fullName>
    </submittedName>
</protein>